<reference evidence="2 3" key="1">
    <citation type="submission" date="2018-10" db="EMBL/GenBank/DDBJ databases">
        <title>A high-quality apple genome assembly.</title>
        <authorList>
            <person name="Hu J."/>
        </authorList>
    </citation>
    <scope>NUCLEOTIDE SEQUENCE [LARGE SCALE GENOMIC DNA]</scope>
    <source>
        <strain evidence="3">cv. HFTH1</strain>
        <tissue evidence="2">Young leaf</tissue>
    </source>
</reference>
<evidence type="ECO:0000313" key="2">
    <source>
        <dbReference type="EMBL" id="RXH78741.1"/>
    </source>
</evidence>
<dbReference type="Proteomes" id="UP000290289">
    <property type="component" value="Chromosome 13"/>
</dbReference>
<keyword evidence="1" id="KW-1133">Transmembrane helix</keyword>
<keyword evidence="1" id="KW-0812">Transmembrane</keyword>
<keyword evidence="3" id="KW-1185">Reference proteome</keyword>
<dbReference type="EMBL" id="RDQH01000339">
    <property type="protein sequence ID" value="RXH78741.1"/>
    <property type="molecule type" value="Genomic_DNA"/>
</dbReference>
<gene>
    <name evidence="2" type="ORF">DVH24_002259</name>
</gene>
<feature type="transmembrane region" description="Helical" evidence="1">
    <location>
        <begin position="133"/>
        <end position="150"/>
    </location>
</feature>
<name>A0A498IB01_MALDO</name>
<comment type="caution">
    <text evidence="2">The sequence shown here is derived from an EMBL/GenBank/DDBJ whole genome shotgun (WGS) entry which is preliminary data.</text>
</comment>
<dbReference type="AlphaFoldDB" id="A0A498IB01"/>
<protein>
    <submittedName>
        <fullName evidence="2">Uncharacterized protein</fullName>
    </submittedName>
</protein>
<sequence length="200" mass="23660">MYAIKSLQLLQHCLHDDWRILDPLLMQLPRLLHPTHLPISSGSGMPKWFYNKFAANQNVRRPNWSMLACWVKGWTWITDNLDHLYSCPCGLSCLWTKSYVLVNKHDALLFETTTPPLYLLHFVFLMLCRRFPIIHVIYVCAHFYMFMYSARKAEMEVIRSEFLDRENIQKFWDEKMNVEKTPGLGVEKAYLAALSDLEQE</sequence>
<evidence type="ECO:0000256" key="1">
    <source>
        <dbReference type="SAM" id="Phobius"/>
    </source>
</evidence>
<accession>A0A498IB01</accession>
<proteinExistence type="predicted"/>
<organism evidence="2 3">
    <name type="scientific">Malus domestica</name>
    <name type="common">Apple</name>
    <name type="synonym">Pyrus malus</name>
    <dbReference type="NCBI Taxonomy" id="3750"/>
    <lineage>
        <taxon>Eukaryota</taxon>
        <taxon>Viridiplantae</taxon>
        <taxon>Streptophyta</taxon>
        <taxon>Embryophyta</taxon>
        <taxon>Tracheophyta</taxon>
        <taxon>Spermatophyta</taxon>
        <taxon>Magnoliopsida</taxon>
        <taxon>eudicotyledons</taxon>
        <taxon>Gunneridae</taxon>
        <taxon>Pentapetalae</taxon>
        <taxon>rosids</taxon>
        <taxon>fabids</taxon>
        <taxon>Rosales</taxon>
        <taxon>Rosaceae</taxon>
        <taxon>Amygdaloideae</taxon>
        <taxon>Maleae</taxon>
        <taxon>Malus</taxon>
    </lineage>
</organism>
<evidence type="ECO:0000313" key="3">
    <source>
        <dbReference type="Proteomes" id="UP000290289"/>
    </source>
</evidence>
<keyword evidence="1" id="KW-0472">Membrane</keyword>